<evidence type="ECO:0000313" key="2">
    <source>
        <dbReference type="EMBL" id="TWW70530.1"/>
    </source>
</evidence>
<keyword evidence="1" id="KW-0732">Signal</keyword>
<feature type="signal peptide" evidence="1">
    <location>
        <begin position="1"/>
        <end position="16"/>
    </location>
</feature>
<proteinExistence type="predicted"/>
<evidence type="ECO:0000313" key="3">
    <source>
        <dbReference type="Proteomes" id="UP000324091"/>
    </source>
</evidence>
<gene>
    <name evidence="2" type="ORF">D4764_17G0000120</name>
</gene>
<dbReference type="AlphaFoldDB" id="A0A5C6NWZ0"/>
<accession>A0A5C6NWZ0</accession>
<feature type="chain" id="PRO_5022771362" description="Secreted protein" evidence="1">
    <location>
        <begin position="17"/>
        <end position="88"/>
    </location>
</feature>
<keyword evidence="3" id="KW-1185">Reference proteome</keyword>
<name>A0A5C6NWZ0_9TELE</name>
<dbReference type="EMBL" id="RHFK02000009">
    <property type="protein sequence ID" value="TWW70530.1"/>
    <property type="molecule type" value="Genomic_DNA"/>
</dbReference>
<dbReference type="Proteomes" id="UP000324091">
    <property type="component" value="Chromosome 17"/>
</dbReference>
<evidence type="ECO:0000256" key="1">
    <source>
        <dbReference type="SAM" id="SignalP"/>
    </source>
</evidence>
<organism evidence="2 3">
    <name type="scientific">Takifugu flavidus</name>
    <name type="common">sansaifugu</name>
    <dbReference type="NCBI Taxonomy" id="433684"/>
    <lineage>
        <taxon>Eukaryota</taxon>
        <taxon>Metazoa</taxon>
        <taxon>Chordata</taxon>
        <taxon>Craniata</taxon>
        <taxon>Vertebrata</taxon>
        <taxon>Euteleostomi</taxon>
        <taxon>Actinopterygii</taxon>
        <taxon>Neopterygii</taxon>
        <taxon>Teleostei</taxon>
        <taxon>Neoteleostei</taxon>
        <taxon>Acanthomorphata</taxon>
        <taxon>Eupercaria</taxon>
        <taxon>Tetraodontiformes</taxon>
        <taxon>Tetradontoidea</taxon>
        <taxon>Tetraodontidae</taxon>
        <taxon>Takifugu</taxon>
    </lineage>
</organism>
<sequence length="88" mass="10213">MALLLLSLLGLRTVMGTGHWCDHRLEEKVERVLSPRLQLQVSCSQVYQYNAQGWRLDVDRMRLRHGGDDGIALYYSQQGPRSSCFLYR</sequence>
<comment type="caution">
    <text evidence="2">The sequence shown here is derived from an EMBL/GenBank/DDBJ whole genome shotgun (WGS) entry which is preliminary data.</text>
</comment>
<protein>
    <recommendedName>
        <fullName evidence="4">Secreted protein</fullName>
    </recommendedName>
</protein>
<evidence type="ECO:0008006" key="4">
    <source>
        <dbReference type="Google" id="ProtNLM"/>
    </source>
</evidence>
<reference evidence="2 3" key="1">
    <citation type="submission" date="2019-04" db="EMBL/GenBank/DDBJ databases">
        <title>Chromosome genome assembly for Takifugu flavidus.</title>
        <authorList>
            <person name="Xiao S."/>
        </authorList>
    </citation>
    <scope>NUCLEOTIDE SEQUENCE [LARGE SCALE GENOMIC DNA]</scope>
    <source>
        <strain evidence="2">HTHZ2018</strain>
        <tissue evidence="2">Muscle</tissue>
    </source>
</reference>